<feature type="domain" description="Neuraminidase-like" evidence="4">
    <location>
        <begin position="1046"/>
        <end position="1211"/>
    </location>
</feature>
<keyword evidence="1" id="KW-0843">Virulence</keyword>
<dbReference type="InterPro" id="IPR018003">
    <property type="entry name" value="Insecticidal_toxin/plasmid_vir"/>
</dbReference>
<dbReference type="RefSeq" id="WP_012196621.1">
    <property type="nucleotide sequence ID" value="NC_009997.1"/>
</dbReference>
<dbReference type="Pfam" id="PF18276">
    <property type="entry name" value="TcA_TcB_BD"/>
    <property type="match status" value="2"/>
</dbReference>
<dbReference type="KEGG" id="sbn:Sbal195_0601"/>
<feature type="region of interest" description="Disordered" evidence="2">
    <location>
        <begin position="182"/>
        <end position="210"/>
    </location>
</feature>
<dbReference type="GeneID" id="11770924"/>
<dbReference type="InterPro" id="IPR040840">
    <property type="entry name" value="TcA_TcB_BD"/>
</dbReference>
<dbReference type="HOGENOM" id="CLU_000823_0_0_6"/>
<evidence type="ECO:0000256" key="1">
    <source>
        <dbReference type="ARBA" id="ARBA00023026"/>
    </source>
</evidence>
<dbReference type="EMBL" id="CP000891">
    <property type="protein sequence ID" value="ABX47779.1"/>
    <property type="molecule type" value="Genomic_DNA"/>
</dbReference>
<evidence type="ECO:0000313" key="6">
    <source>
        <dbReference type="EMBL" id="ABX47779.1"/>
    </source>
</evidence>
<feature type="domain" description="Tc toxin complex TcA C-terminal TcB-binding" evidence="3">
    <location>
        <begin position="1897"/>
        <end position="2029"/>
    </location>
</feature>
<feature type="domain" description="Tc toxin complex TcA C-terminal TcB-binding" evidence="3">
    <location>
        <begin position="2069"/>
        <end position="2192"/>
    </location>
</feature>
<evidence type="ECO:0000259" key="5">
    <source>
        <dbReference type="Pfam" id="PF20220"/>
    </source>
</evidence>
<protein>
    <submittedName>
        <fullName evidence="6">Uncharacterized protein</fullName>
    </submittedName>
</protein>
<evidence type="ECO:0000259" key="4">
    <source>
        <dbReference type="Pfam" id="PF18413"/>
    </source>
</evidence>
<feature type="compositionally biased region" description="Polar residues" evidence="2">
    <location>
        <begin position="201"/>
        <end position="210"/>
    </location>
</feature>
<dbReference type="Pfam" id="PF18413">
    <property type="entry name" value="Neuraminidase"/>
    <property type="match status" value="1"/>
</dbReference>
<dbReference type="Pfam" id="PF03538">
    <property type="entry name" value="VRP1"/>
    <property type="match status" value="1"/>
</dbReference>
<organism evidence="6 7">
    <name type="scientific">Shewanella baltica (strain OS195)</name>
    <dbReference type="NCBI Taxonomy" id="399599"/>
    <lineage>
        <taxon>Bacteria</taxon>
        <taxon>Pseudomonadati</taxon>
        <taxon>Pseudomonadota</taxon>
        <taxon>Gammaproteobacteria</taxon>
        <taxon>Alteromonadales</taxon>
        <taxon>Shewanellaceae</taxon>
        <taxon>Shewanella</taxon>
    </lineage>
</organism>
<feature type="domain" description="ABC toxin N-terminal" evidence="5">
    <location>
        <begin position="887"/>
        <end position="1012"/>
    </location>
</feature>
<dbReference type="InterPro" id="IPR041079">
    <property type="entry name" value="Neuraminidase-like"/>
</dbReference>
<accession>A9L050</accession>
<name>A9L050_SHEB9</name>
<dbReference type="InterPro" id="IPR046839">
    <property type="entry name" value="ABC_toxin_N"/>
</dbReference>
<gene>
    <name evidence="6" type="ordered locus">Sbal195_0601</name>
</gene>
<reference evidence="6 7" key="1">
    <citation type="submission" date="2007-11" db="EMBL/GenBank/DDBJ databases">
        <title>Complete sequence of chromosome of Shewanella baltica OS195.</title>
        <authorList>
            <consortium name="US DOE Joint Genome Institute"/>
            <person name="Copeland A."/>
            <person name="Lucas S."/>
            <person name="Lapidus A."/>
            <person name="Barry K."/>
            <person name="Glavina del Rio T."/>
            <person name="Dalin E."/>
            <person name="Tice H."/>
            <person name="Pitluck S."/>
            <person name="Chain P."/>
            <person name="Malfatti S."/>
            <person name="Shin M."/>
            <person name="Vergez L."/>
            <person name="Schmutz J."/>
            <person name="Larimer F."/>
            <person name="Land M."/>
            <person name="Hauser L."/>
            <person name="Kyrpides N."/>
            <person name="Kim E."/>
            <person name="Brettar I."/>
            <person name="Rodrigues J."/>
            <person name="Konstantinidis K."/>
            <person name="Klappenbach J."/>
            <person name="Hofle M."/>
            <person name="Tiedje J."/>
            <person name="Richardson P."/>
        </authorList>
    </citation>
    <scope>NUCLEOTIDE SEQUENCE [LARGE SCALE GENOMIC DNA]</scope>
    <source>
        <strain evidence="6 7">OS195</strain>
    </source>
</reference>
<dbReference type="Proteomes" id="UP000000770">
    <property type="component" value="Chromosome"/>
</dbReference>
<proteinExistence type="predicted"/>
<evidence type="ECO:0000259" key="3">
    <source>
        <dbReference type="Pfam" id="PF18276"/>
    </source>
</evidence>
<evidence type="ECO:0000256" key="2">
    <source>
        <dbReference type="SAM" id="MobiDB-lite"/>
    </source>
</evidence>
<dbReference type="Pfam" id="PF20220">
    <property type="entry name" value="ABC_toxin_N"/>
    <property type="match status" value="1"/>
</dbReference>
<evidence type="ECO:0000313" key="7">
    <source>
        <dbReference type="Proteomes" id="UP000000770"/>
    </source>
</evidence>
<sequence length="2197" mass="245684">MSSTNKKAAIARANPQILSNRYLIDGIKADTDSGYVVKDCVSSLSSPAAYLTALYREARNLHHKGSPQHLDVRRPDLQWLVLSDSNMNGEVSTLALSTEVLTAAIDDPELERLLTLATWPCDLPYHAPFNAICSALTLQGKRASDLNRFLDKQVLDHATESALGLGIAPALYRLLADNTGKSAKTQRTDGPFNSELPTLPPANNTTGGDSDGEISNQLLALYGTDDLAILAKVETICLALGISRDRLNQALAFPLFGQRGNACDINNTAFSVTPLRRSVSYINTHNGQDFVCNNGDSLNVLNAKAEALLHDDGAAESLETIIFPVANTNTVRVAIWYPNKVGMTLVVAYEDKKRDIIRLQSDQPQWIHLLLDNQIKRFDIIDHQTHQRIVSGSYTANFLPIDATILIRLGKLLRLMESTQLSPAIIGRVAVSSPTVNLPELDQDTLTALAAVQDLIITCGFSEQNALILAGYDIDDTAPTGQVSQFDSLFNTPPLNGHFFSCNDWDFSFDPADTQSAQQRAVLKRAFGVNDLELYTLSQMLPSEKKYTKLEVISWLYRLSLWASSNDLNPLELYEFSFILFKEYRAADNQRLEQFKTLCSAADWLKEQKLTVAQLKLMTTRQYSCSMTPQLEHFVKSLVLPGLDSSDPKLKDKLAPVIAVAFGISTDAALMLEDWYEQIIKDFAQLEPAELQIVTMERLAYYALNSDIEPSVLTNGVAKSCQILAQLALIIKHWNFSAAELELIAHYPKVLKSNLSSVLPDMSTLQKLSSYHSMVQSVSDADPLLLELKNETLTVDTLADFLTVSIENLRNAAVAADICIDQSLTFAHVMALCNWMAAAADLNVSVGDVAALCKLTLSDDISTWQRVACGFSAAVAPQKMPAFHEKIDEQLSTALSAWYLANKPDILPEALPWANREDLFSYLLIDNLVSAKVMTSRIAEAIASIQLYVDRCLHGLEEGADRNYLVGTPFFQGWDSINKRYSQWAAVQQLDYYPENYVDPTLRSQQSFLQKQLAQDLMSGNGMGGDSADVAFRHYLTGLETLAKIRIISGYHDGKTLDDGYTYFIGIAPNSPQDYYWRRLDQSEQSQKKEDTVANPYFAHSWSGWEKITVPIGNLYRDAIRLVSTKGRLYLAWIEKIQTGTSKGETDKTGIYSWHLKLAWEHINGSWSIPVTVELEKQVNFNKVIIECETFQFYASYNAGHEQLLLMFYNGNSLSPEVLLGNSHVIIVSPMLDIITPSEAEKERIIKNVSFDLGVHEKFHDDNKILHTLQTDVNYGYVANVTGQNQDFGHLSFTQILEFTVSVTYDLQSHTFILNEYARLVINSPAAEITAQFLDDEIVTAGFTHFAPIEFNRKTTLTISDFFKRQTKQFSFTIVESFTTPALIAPSQTFKHTLTKNYTVNINSVPISHAEPVYYISPEKSGAMVLRRSNDGRSIRLNSLFGSELVKRVSEGIDNLLTLSTQQLVINDEKMDFNGSYGLYFWELFYYSPLLQAEHLLANRQFDEAERWMNTIFNPQGYIESGQHTARYWNVLPFLDMKDAIVDCNSIDPDIIAQNDPFHYKVHVLMRRLDLLQAKGDSLYRQLERDTLAEAKQCYLSALNLLGNAPAVAQNATWTDPSLLQAASAKEDIFSPAFNEKFNNYRTIFEQRLFNLRHNLSLDGQALHLTLYAAPADPLELYRTIATPIGMAPALTDRNHPQARYRYPQIAASAKELVAQLCQYGSQLLATLQQRDIETFNSQAQQQVHELMQLSINVQTELVTQAAAQQELLKTQEDTVNKRKVHYDTWLAEGSDSISTKERNAMNLRISSTAFRTSASAVMTAGFMAELAPNIFGLSDGGSKWGSPLFGIAVGMADGVGGALDASATALDTLENYRRRKEQWQLMRYEATQQLLEIAVQQKSAKAASEAAVNQLTYLKMQKQDFKLQLDFLKTKFSNSALYDWLKGQLSSIYSLAYELAWSRSKMVEASFRWETNMRDKLFLQPFGEDHPHANLLRGERLMAALQQMDAAYLEWDSRALEVTRTVSLAKEMKSTLGKHSFANLVNSILAGNTDIPQPDGLTISLDGNQLAATIVLEKLKINDDYPNTLGNTRRIKQIGVSLPALIGPYQDVQAVLSYEGSCISLDESCRRIAISHGVDDAGMFQWNFQDNKYLPFEGIAINDKGFLVLSFPNATGKQAELVSSLSDIILHIRYTIRNND</sequence>